<name>A0A096B4Y6_FLAPL</name>
<dbReference type="Pfam" id="PF01551">
    <property type="entry name" value="Peptidase_M23"/>
    <property type="match status" value="1"/>
</dbReference>
<dbReference type="InterPro" id="IPR050570">
    <property type="entry name" value="Cell_wall_metabolism_enzyme"/>
</dbReference>
<dbReference type="AlphaFoldDB" id="A0A096B4Y6"/>
<feature type="transmembrane region" description="Helical" evidence="2">
    <location>
        <begin position="27"/>
        <end position="46"/>
    </location>
</feature>
<feature type="region of interest" description="Disordered" evidence="1">
    <location>
        <begin position="335"/>
        <end position="355"/>
    </location>
</feature>
<dbReference type="SUPFAM" id="SSF51261">
    <property type="entry name" value="Duplicated hybrid motif"/>
    <property type="match status" value="1"/>
</dbReference>
<dbReference type="PANTHER" id="PTHR21666">
    <property type="entry name" value="PEPTIDASE-RELATED"/>
    <property type="match status" value="1"/>
</dbReference>
<evidence type="ECO:0000256" key="1">
    <source>
        <dbReference type="SAM" id="MobiDB-lite"/>
    </source>
</evidence>
<feature type="domain" description="M23ase beta-sheet core" evidence="3">
    <location>
        <begin position="255"/>
        <end position="350"/>
    </location>
</feature>
<dbReference type="CDD" id="cd12797">
    <property type="entry name" value="M23_peptidase"/>
    <property type="match status" value="1"/>
</dbReference>
<dbReference type="PATRIC" id="fig|742738.3.peg.2918"/>
<dbReference type="RefSeq" id="WP_044942068.1">
    <property type="nucleotide sequence ID" value="NZ_KN174164.1"/>
</dbReference>
<comment type="caution">
    <text evidence="4">The sequence shown here is derived from an EMBL/GenBank/DDBJ whole genome shotgun (WGS) entry which is preliminary data.</text>
</comment>
<accession>A0A096B4Y6</accession>
<keyword evidence="2" id="KW-1133">Transmembrane helix</keyword>
<dbReference type="eggNOG" id="COG0739">
    <property type="taxonomic scope" value="Bacteria"/>
</dbReference>
<protein>
    <recommendedName>
        <fullName evidence="3">M23ase beta-sheet core domain-containing protein</fullName>
    </recommendedName>
</protein>
<dbReference type="PANTHER" id="PTHR21666:SF270">
    <property type="entry name" value="MUREIN HYDROLASE ACTIVATOR ENVC"/>
    <property type="match status" value="1"/>
</dbReference>
<keyword evidence="5" id="KW-1185">Reference proteome</keyword>
<dbReference type="HOGENOM" id="CLU_029425_9_1_9"/>
<keyword evidence="2" id="KW-0472">Membrane</keyword>
<keyword evidence="2" id="KW-0812">Transmembrane</keyword>
<organism evidence="4 5">
    <name type="scientific">Flavonifractor plautii 1_3_50AFAA</name>
    <dbReference type="NCBI Taxonomy" id="742738"/>
    <lineage>
        <taxon>Bacteria</taxon>
        <taxon>Bacillati</taxon>
        <taxon>Bacillota</taxon>
        <taxon>Clostridia</taxon>
        <taxon>Eubacteriales</taxon>
        <taxon>Oscillospiraceae</taxon>
        <taxon>Flavonifractor</taxon>
    </lineage>
</organism>
<dbReference type="Gene3D" id="2.70.70.10">
    <property type="entry name" value="Glucose Permease (Domain IIA)"/>
    <property type="match status" value="1"/>
</dbReference>
<gene>
    <name evidence="4" type="ORF">HMPREF9460_02837</name>
</gene>
<dbReference type="Proteomes" id="UP000029585">
    <property type="component" value="Unassembled WGS sequence"/>
</dbReference>
<evidence type="ECO:0000259" key="3">
    <source>
        <dbReference type="Pfam" id="PF01551"/>
    </source>
</evidence>
<dbReference type="GO" id="GO:0004222">
    <property type="term" value="F:metalloendopeptidase activity"/>
    <property type="evidence" value="ECO:0007669"/>
    <property type="project" value="TreeGrafter"/>
</dbReference>
<proteinExistence type="predicted"/>
<dbReference type="InterPro" id="IPR016047">
    <property type="entry name" value="M23ase_b-sheet_dom"/>
</dbReference>
<dbReference type="InterPro" id="IPR011055">
    <property type="entry name" value="Dup_hybrid_motif"/>
</dbReference>
<dbReference type="EMBL" id="ADLO01000088">
    <property type="protein sequence ID" value="KGF54448.1"/>
    <property type="molecule type" value="Genomic_DNA"/>
</dbReference>
<evidence type="ECO:0000313" key="4">
    <source>
        <dbReference type="EMBL" id="KGF54448.1"/>
    </source>
</evidence>
<evidence type="ECO:0000313" key="5">
    <source>
        <dbReference type="Proteomes" id="UP000029585"/>
    </source>
</evidence>
<feature type="compositionally biased region" description="Polar residues" evidence="1">
    <location>
        <begin position="345"/>
        <end position="355"/>
    </location>
</feature>
<evidence type="ECO:0000256" key="2">
    <source>
        <dbReference type="SAM" id="Phobius"/>
    </source>
</evidence>
<reference evidence="4 5" key="1">
    <citation type="submission" date="2011-08" db="EMBL/GenBank/DDBJ databases">
        <title>The Genome Sequence of Clostridium orbiscindens 1_3_50AFAA.</title>
        <authorList>
            <consortium name="The Broad Institute Genome Sequencing Platform"/>
            <person name="Earl A."/>
            <person name="Ward D."/>
            <person name="Feldgarden M."/>
            <person name="Gevers D."/>
            <person name="Daigneault M."/>
            <person name="Strauss J."/>
            <person name="Allen-Vercoe E."/>
            <person name="Young S.K."/>
            <person name="Zeng Q."/>
            <person name="Gargeya S."/>
            <person name="Fitzgerald M."/>
            <person name="Haas B."/>
            <person name="Abouelleil A."/>
            <person name="Alvarado L."/>
            <person name="Arachchi H.M."/>
            <person name="Berlin A."/>
            <person name="Brown A."/>
            <person name="Chapman S.B."/>
            <person name="Chen Z."/>
            <person name="Dunbar C."/>
            <person name="Freedman E."/>
            <person name="Gearin G."/>
            <person name="Gellesch M."/>
            <person name="Goldberg J."/>
            <person name="Griggs A."/>
            <person name="Gujja S."/>
            <person name="Heiman D."/>
            <person name="Howarth C."/>
            <person name="Larson L."/>
            <person name="Lui A."/>
            <person name="MacDonald P.J.P."/>
            <person name="Montmayeur A."/>
            <person name="Murphy C."/>
            <person name="Neiman D."/>
            <person name="Pearson M."/>
            <person name="Priest M."/>
            <person name="Roberts A."/>
            <person name="Saif S."/>
            <person name="Shea T."/>
            <person name="Shenoy N."/>
            <person name="Sisk P."/>
            <person name="Stolte C."/>
            <person name="Sykes S."/>
            <person name="Wortman J."/>
            <person name="Nusbaum C."/>
            <person name="Birren B."/>
        </authorList>
    </citation>
    <scope>NUCLEOTIDE SEQUENCE [LARGE SCALE GENOMIC DNA]</scope>
    <source>
        <strain evidence="4 5">1_3_50AFAA</strain>
    </source>
</reference>
<sequence length="355" mass="38217">MSAAAAAAVKAAILALTDENTRKKIGWVLAAILSPVILLIAFLCALGSGTASHNLSVVELCFYGGTVPSETPDEYRAYIEEMRAGFNLLDGSIENINELTEGEDGLDEIRVKALFYALYFGADSPGQQDCRKFADCFVTYEERTRTVTVEHEDGTNTEEEETYTVAVPIKDLEAVYENLHAAMGVEITEDQRSNAESIYSLIRYGYTGGSGSFEGADVPFIGADGFCSPIGENWRSVVTSEFGNRIDPITGERRGHTGMDLAVPTGTPICAALPGTVTVSTYNRGGYGYYIMIDHGNGLSTLYGHCSQLLASVGRTVKAGDVIALSGSTGRSTGPHLHFEMRVNGQRTNPRSYLP</sequence>